<dbReference type="InterPro" id="IPR003598">
    <property type="entry name" value="Ig_sub2"/>
</dbReference>
<dbReference type="Proteomes" id="UP000265100">
    <property type="component" value="Chromosome 16"/>
</dbReference>
<feature type="domain" description="Ig-like" evidence="3">
    <location>
        <begin position="346"/>
        <end position="435"/>
    </location>
</feature>
<keyword evidence="5" id="KW-1185">Reference proteome</keyword>
<dbReference type="AlphaFoldDB" id="A0A3P8PF70"/>
<feature type="domain" description="Ig-like" evidence="3">
    <location>
        <begin position="255"/>
        <end position="341"/>
    </location>
</feature>
<dbReference type="InterPro" id="IPR036179">
    <property type="entry name" value="Ig-like_dom_sf"/>
</dbReference>
<feature type="domain" description="Ig-like" evidence="3">
    <location>
        <begin position="1"/>
        <end position="77"/>
    </location>
</feature>
<dbReference type="GO" id="GO:0055013">
    <property type="term" value="P:cardiac muscle cell development"/>
    <property type="evidence" value="ECO:0007669"/>
    <property type="project" value="UniProtKB-ARBA"/>
</dbReference>
<reference evidence="4" key="3">
    <citation type="submission" date="2025-09" db="UniProtKB">
        <authorList>
            <consortium name="Ensembl"/>
        </authorList>
    </citation>
    <scope>IDENTIFICATION</scope>
</reference>
<feature type="domain" description="Ig-like" evidence="3">
    <location>
        <begin position="81"/>
        <end position="120"/>
    </location>
</feature>
<evidence type="ECO:0000259" key="3">
    <source>
        <dbReference type="PROSITE" id="PS50835"/>
    </source>
</evidence>
<dbReference type="InterPro" id="IPR050964">
    <property type="entry name" value="Striated_Muscle_Regulatory"/>
</dbReference>
<dbReference type="Pfam" id="PF07679">
    <property type="entry name" value="I-set"/>
    <property type="match status" value="6"/>
</dbReference>
<proteinExistence type="predicted"/>
<evidence type="ECO:0000313" key="5">
    <source>
        <dbReference type="Proteomes" id="UP000265100"/>
    </source>
</evidence>
<name>A0A3P8PF70_ASTCA</name>
<dbReference type="GeneTree" id="ENSGT01110000267173"/>
<evidence type="ECO:0000256" key="1">
    <source>
        <dbReference type="ARBA" id="ARBA00022737"/>
    </source>
</evidence>
<dbReference type="Bgee" id="ENSACLG00000010641">
    <property type="expression patterns" value="Expressed in muscle tissue and 2 other cell types or tissues"/>
</dbReference>
<dbReference type="CDD" id="cd00096">
    <property type="entry name" value="Ig"/>
    <property type="match status" value="1"/>
</dbReference>
<dbReference type="FunFam" id="2.60.40.10:FF:000107">
    <property type="entry name" value="Myosin, light chain kinase a"/>
    <property type="match status" value="2"/>
</dbReference>
<dbReference type="FunFam" id="2.60.40.10:FF:000022">
    <property type="entry name" value="Cardiac titin"/>
    <property type="match status" value="4"/>
</dbReference>
<keyword evidence="1" id="KW-0677">Repeat</keyword>
<reference evidence="4" key="1">
    <citation type="submission" date="2018-05" db="EMBL/GenBank/DDBJ databases">
        <authorList>
            <person name="Datahose"/>
        </authorList>
    </citation>
    <scope>NUCLEOTIDE SEQUENCE</scope>
</reference>
<organism evidence="4 5">
    <name type="scientific">Astatotilapia calliptera</name>
    <name type="common">Eastern happy</name>
    <name type="synonym">Chromis callipterus</name>
    <dbReference type="NCBI Taxonomy" id="8154"/>
    <lineage>
        <taxon>Eukaryota</taxon>
        <taxon>Metazoa</taxon>
        <taxon>Chordata</taxon>
        <taxon>Craniata</taxon>
        <taxon>Vertebrata</taxon>
        <taxon>Euteleostomi</taxon>
        <taxon>Actinopterygii</taxon>
        <taxon>Neopterygii</taxon>
        <taxon>Teleostei</taxon>
        <taxon>Neoteleostei</taxon>
        <taxon>Acanthomorphata</taxon>
        <taxon>Ovalentaria</taxon>
        <taxon>Cichlomorphae</taxon>
        <taxon>Cichliformes</taxon>
        <taxon>Cichlidae</taxon>
        <taxon>African cichlids</taxon>
        <taxon>Pseudocrenilabrinae</taxon>
        <taxon>Haplochromini</taxon>
        <taxon>Astatotilapia</taxon>
    </lineage>
</organism>
<keyword evidence="2" id="KW-0393">Immunoglobulin domain</keyword>
<dbReference type="GO" id="GO:0031430">
    <property type="term" value="C:M band"/>
    <property type="evidence" value="ECO:0007669"/>
    <property type="project" value="TreeGrafter"/>
</dbReference>
<dbReference type="SUPFAM" id="SSF48726">
    <property type="entry name" value="Immunoglobulin"/>
    <property type="match status" value="6"/>
</dbReference>
<dbReference type="PROSITE" id="PS50835">
    <property type="entry name" value="IG_LIKE"/>
    <property type="match status" value="6"/>
</dbReference>
<evidence type="ECO:0000313" key="4">
    <source>
        <dbReference type="Ensembl" id="ENSACLP00000015634.1"/>
    </source>
</evidence>
<dbReference type="InterPro" id="IPR007110">
    <property type="entry name" value="Ig-like_dom"/>
</dbReference>
<evidence type="ECO:0000256" key="2">
    <source>
        <dbReference type="ARBA" id="ARBA00023319"/>
    </source>
</evidence>
<dbReference type="GO" id="GO:0045214">
    <property type="term" value="P:sarcomere organization"/>
    <property type="evidence" value="ECO:0007669"/>
    <property type="project" value="TreeGrafter"/>
</dbReference>
<protein>
    <recommendedName>
        <fullName evidence="3">Ig-like domain-containing protein</fullName>
    </recommendedName>
</protein>
<dbReference type="Gene3D" id="2.60.40.10">
    <property type="entry name" value="Immunoglobulins"/>
    <property type="match status" value="6"/>
</dbReference>
<dbReference type="InterPro" id="IPR003599">
    <property type="entry name" value="Ig_sub"/>
</dbReference>
<dbReference type="OMA" id="KCKVAGQ"/>
<dbReference type="SMART" id="SM00409">
    <property type="entry name" value="IG"/>
    <property type="match status" value="5"/>
</dbReference>
<dbReference type="SMART" id="SM00408">
    <property type="entry name" value="IGc2"/>
    <property type="match status" value="5"/>
</dbReference>
<dbReference type="InterPro" id="IPR013098">
    <property type="entry name" value="Ig_I-set"/>
</dbReference>
<dbReference type="PANTHER" id="PTHR13817:SF166">
    <property type="entry name" value="NEURONAL IGCAM-RELATED"/>
    <property type="match status" value="1"/>
</dbReference>
<dbReference type="Ensembl" id="ENSACLT00000015997.1">
    <property type="protein sequence ID" value="ENSACLP00000015634.1"/>
    <property type="gene ID" value="ENSACLG00000010641.2"/>
</dbReference>
<accession>A0A3P8PF70</accession>
<dbReference type="PANTHER" id="PTHR13817">
    <property type="entry name" value="TITIN"/>
    <property type="match status" value="1"/>
</dbReference>
<reference evidence="4" key="2">
    <citation type="submission" date="2025-08" db="UniProtKB">
        <authorList>
            <consortium name="Ensembl"/>
        </authorList>
    </citation>
    <scope>IDENTIFICATION</scope>
</reference>
<dbReference type="GO" id="GO:0003007">
    <property type="term" value="P:heart morphogenesis"/>
    <property type="evidence" value="ECO:0007669"/>
    <property type="project" value="UniProtKB-ARBA"/>
</dbReference>
<dbReference type="STRING" id="8154.ENSACLP00000015634"/>
<feature type="domain" description="Ig-like" evidence="3">
    <location>
        <begin position="437"/>
        <end position="528"/>
    </location>
</feature>
<feature type="domain" description="Ig-like" evidence="3">
    <location>
        <begin position="163"/>
        <end position="249"/>
    </location>
</feature>
<sequence>KSGETVSLEVTVCGSPELKTTWFKGNKELSANAKYHLSFKKQLATLKILSADKADAGEYTLQVTNHVGTSSCKIKLTLIPPSFIKKLRDTHLVVGKPGEMECKITGSTPLTTSWFHNGQEINSGPNYDISSMDNVRTLRIPDQKFGYNKSFLFESFCWKSEPPSFSETPEARETLPGQSVSFLAKVKGSIPIKVKWFRGAKEMQHGRGCEISLKDDVATLVLHKVEKSHAGEYTCQIVNDAGKESCSVFLFVKEPVHFLEPVEVTMGEAVTLECRIAGTPVISVAWFKEDGKLRKSNSCSMDFADGVATLQLFKSTKSDHGEYICKAENRVGSASTSCSVTVKVPPNFTRKPSESMVDSVGKTVKIEGRVSGSQPLTVSWYKDNSEIRASDKYDISFKNNMAVLCVRGSTGSDGGVYTCEASNEAGKASCNVSLTAPKFDVPLEPVTVGEGEKLSLQCHVTGSTPITIQWMKDRRELVSSGNTKISFVGGTANLEISQVSKTDAGDYLCKASNANGSFCFHSLSLEVSILN</sequence>
<dbReference type="InterPro" id="IPR013783">
    <property type="entry name" value="Ig-like_fold"/>
</dbReference>